<dbReference type="InterPro" id="IPR029063">
    <property type="entry name" value="SAM-dependent_MTases_sf"/>
</dbReference>
<evidence type="ECO:0000256" key="1">
    <source>
        <dbReference type="ARBA" id="ARBA00022603"/>
    </source>
</evidence>
<name>A0A916YX34_9BACT</name>
<evidence type="ECO:0000256" key="2">
    <source>
        <dbReference type="ARBA" id="ARBA00022679"/>
    </source>
</evidence>
<evidence type="ECO:0000259" key="3">
    <source>
        <dbReference type="Pfam" id="PF13649"/>
    </source>
</evidence>
<dbReference type="InterPro" id="IPR041698">
    <property type="entry name" value="Methyltransf_25"/>
</dbReference>
<dbReference type="PANTHER" id="PTHR43861:SF1">
    <property type="entry name" value="TRANS-ACONITATE 2-METHYLTRANSFERASE"/>
    <property type="match status" value="1"/>
</dbReference>
<protein>
    <submittedName>
        <fullName evidence="4">Methyltransferase</fullName>
    </submittedName>
</protein>
<dbReference type="Proteomes" id="UP000609064">
    <property type="component" value="Unassembled WGS sequence"/>
</dbReference>
<accession>A0A916YX34</accession>
<comment type="caution">
    <text evidence="4">The sequence shown here is derived from an EMBL/GenBank/DDBJ whole genome shotgun (WGS) entry which is preliminary data.</text>
</comment>
<keyword evidence="2" id="KW-0808">Transferase</keyword>
<dbReference type="PANTHER" id="PTHR43861">
    <property type="entry name" value="TRANS-ACONITATE 2-METHYLTRANSFERASE-RELATED"/>
    <property type="match status" value="1"/>
</dbReference>
<sequence>MKEWFAEWFDTSFYHQLYKSRSYEEAQMLIDNLEKQLGFAPNNTFLDLACGKGRHAIYLNSKGYDVTGIDLSQNNIKAANQSASENLHFFVHDMRETFRADSFDFVLNLFTSFGYFEENYDNFRAIKAVAENLKSGGTLVLDYMNSAKAVKNLTKYYEKEVEGIKFVITKKIEYGFIVKNIDFDYENKHHHFEERVKILTCEDFRYYFRKAELTCKEIYGSYDLQPFDVAESDRMIFVVQKVPAIMN</sequence>
<dbReference type="GO" id="GO:0008168">
    <property type="term" value="F:methyltransferase activity"/>
    <property type="evidence" value="ECO:0007669"/>
    <property type="project" value="UniProtKB-KW"/>
</dbReference>
<keyword evidence="1 4" id="KW-0489">Methyltransferase</keyword>
<dbReference type="Gene3D" id="3.40.50.150">
    <property type="entry name" value="Vaccinia Virus protein VP39"/>
    <property type="match status" value="1"/>
</dbReference>
<evidence type="ECO:0000313" key="4">
    <source>
        <dbReference type="EMBL" id="GGD65084.1"/>
    </source>
</evidence>
<keyword evidence="5" id="KW-1185">Reference proteome</keyword>
<feature type="domain" description="Methyltransferase" evidence="3">
    <location>
        <begin position="46"/>
        <end position="137"/>
    </location>
</feature>
<reference evidence="4" key="2">
    <citation type="submission" date="2020-09" db="EMBL/GenBank/DDBJ databases">
        <authorList>
            <person name="Sun Q."/>
            <person name="Zhou Y."/>
        </authorList>
    </citation>
    <scope>NUCLEOTIDE SEQUENCE</scope>
    <source>
        <strain evidence="4">CGMCC 1.15958</strain>
    </source>
</reference>
<dbReference type="Pfam" id="PF13649">
    <property type="entry name" value="Methyltransf_25"/>
    <property type="match status" value="1"/>
</dbReference>
<dbReference type="SUPFAM" id="SSF53335">
    <property type="entry name" value="S-adenosyl-L-methionine-dependent methyltransferases"/>
    <property type="match status" value="1"/>
</dbReference>
<dbReference type="Gene3D" id="2.20.25.110">
    <property type="entry name" value="S-adenosyl-L-methionine-dependent methyltransferases"/>
    <property type="match status" value="1"/>
</dbReference>
<evidence type="ECO:0000313" key="5">
    <source>
        <dbReference type="Proteomes" id="UP000609064"/>
    </source>
</evidence>
<dbReference type="AlphaFoldDB" id="A0A916YX34"/>
<dbReference type="RefSeq" id="WP_188767157.1">
    <property type="nucleotide sequence ID" value="NZ_BMKK01000006.1"/>
</dbReference>
<proteinExistence type="predicted"/>
<organism evidence="4 5">
    <name type="scientific">Emticicia aquatilis</name>
    <dbReference type="NCBI Taxonomy" id="1537369"/>
    <lineage>
        <taxon>Bacteria</taxon>
        <taxon>Pseudomonadati</taxon>
        <taxon>Bacteroidota</taxon>
        <taxon>Cytophagia</taxon>
        <taxon>Cytophagales</taxon>
        <taxon>Leadbetterellaceae</taxon>
        <taxon>Emticicia</taxon>
    </lineage>
</organism>
<dbReference type="CDD" id="cd02440">
    <property type="entry name" value="AdoMet_MTases"/>
    <property type="match status" value="1"/>
</dbReference>
<gene>
    <name evidence="4" type="ORF">GCM10011514_31440</name>
</gene>
<reference evidence="4" key="1">
    <citation type="journal article" date="2014" name="Int. J. Syst. Evol. Microbiol.">
        <title>Complete genome sequence of Corynebacterium casei LMG S-19264T (=DSM 44701T), isolated from a smear-ripened cheese.</title>
        <authorList>
            <consortium name="US DOE Joint Genome Institute (JGI-PGF)"/>
            <person name="Walter F."/>
            <person name="Albersmeier A."/>
            <person name="Kalinowski J."/>
            <person name="Ruckert C."/>
        </authorList>
    </citation>
    <scope>NUCLEOTIDE SEQUENCE</scope>
    <source>
        <strain evidence="4">CGMCC 1.15958</strain>
    </source>
</reference>
<dbReference type="EMBL" id="BMKK01000006">
    <property type="protein sequence ID" value="GGD65084.1"/>
    <property type="molecule type" value="Genomic_DNA"/>
</dbReference>
<dbReference type="GO" id="GO:0032259">
    <property type="term" value="P:methylation"/>
    <property type="evidence" value="ECO:0007669"/>
    <property type="project" value="UniProtKB-KW"/>
</dbReference>